<dbReference type="PANTHER" id="PTHR43133">
    <property type="entry name" value="RNA POLYMERASE ECF-TYPE SIGMA FACTO"/>
    <property type="match status" value="1"/>
</dbReference>
<dbReference type="AlphaFoldDB" id="A0A316WCH0"/>
<feature type="domain" description="RNA polymerase sigma factor 70 region 4 type 2" evidence="8">
    <location>
        <begin position="96"/>
        <end position="147"/>
    </location>
</feature>
<proteinExistence type="inferred from homology"/>
<dbReference type="InterPro" id="IPR014284">
    <property type="entry name" value="RNA_pol_sigma-70_dom"/>
</dbReference>
<dbReference type="EMBL" id="PPEG02000009">
    <property type="protein sequence ID" value="PWN59074.1"/>
    <property type="molecule type" value="Genomic_DNA"/>
</dbReference>
<keyword evidence="3 6" id="KW-0731">Sigma factor</keyword>
<evidence type="ECO:0000256" key="6">
    <source>
        <dbReference type="RuleBase" id="RU000716"/>
    </source>
</evidence>
<keyword evidence="2 6" id="KW-0805">Transcription regulation</keyword>
<dbReference type="SUPFAM" id="SSF88946">
    <property type="entry name" value="Sigma2 domain of RNA polymerase sigma factors"/>
    <property type="match status" value="1"/>
</dbReference>
<dbReference type="RefSeq" id="WP_103231917.1">
    <property type="nucleotide sequence ID" value="NZ_PPEG02000009.1"/>
</dbReference>
<dbReference type="Proteomes" id="UP000236413">
    <property type="component" value="Unassembled WGS sequence"/>
</dbReference>
<organism evidence="9 10">
    <name type="scientific">Chryseobacterium viscerum</name>
    <dbReference type="NCBI Taxonomy" id="1037377"/>
    <lineage>
        <taxon>Bacteria</taxon>
        <taxon>Pseudomonadati</taxon>
        <taxon>Bacteroidota</taxon>
        <taxon>Flavobacteriia</taxon>
        <taxon>Flavobacteriales</taxon>
        <taxon>Weeksellaceae</taxon>
        <taxon>Chryseobacterium group</taxon>
        <taxon>Chryseobacterium</taxon>
    </lineage>
</organism>
<dbReference type="Pfam" id="PF04542">
    <property type="entry name" value="Sigma70_r2"/>
    <property type="match status" value="1"/>
</dbReference>
<comment type="caution">
    <text evidence="9">The sequence shown here is derived from an EMBL/GenBank/DDBJ whole genome shotgun (WGS) entry which is preliminary data.</text>
</comment>
<evidence type="ECO:0000256" key="1">
    <source>
        <dbReference type="ARBA" id="ARBA00010641"/>
    </source>
</evidence>
<keyword evidence="5 6" id="KW-0804">Transcription</keyword>
<dbReference type="GO" id="GO:0006352">
    <property type="term" value="P:DNA-templated transcription initiation"/>
    <property type="evidence" value="ECO:0007669"/>
    <property type="project" value="InterPro"/>
</dbReference>
<feature type="domain" description="RNA polymerase sigma-70 region 2" evidence="7">
    <location>
        <begin position="7"/>
        <end position="73"/>
    </location>
</feature>
<dbReference type="InterPro" id="IPR013249">
    <property type="entry name" value="RNA_pol_sigma70_r4_t2"/>
</dbReference>
<dbReference type="GO" id="GO:0003677">
    <property type="term" value="F:DNA binding"/>
    <property type="evidence" value="ECO:0007669"/>
    <property type="project" value="UniProtKB-KW"/>
</dbReference>
<dbReference type="PROSITE" id="PS01063">
    <property type="entry name" value="SIGMA70_ECF"/>
    <property type="match status" value="1"/>
</dbReference>
<evidence type="ECO:0000259" key="8">
    <source>
        <dbReference type="Pfam" id="PF08281"/>
    </source>
</evidence>
<accession>A0A316WCH0</accession>
<keyword evidence="4 6" id="KW-0238">DNA-binding</keyword>
<dbReference type="InterPro" id="IPR036388">
    <property type="entry name" value="WH-like_DNA-bd_sf"/>
</dbReference>
<protein>
    <recommendedName>
        <fullName evidence="6">RNA polymerase sigma factor</fullName>
    </recommendedName>
</protein>
<dbReference type="PANTHER" id="PTHR43133:SF8">
    <property type="entry name" value="RNA POLYMERASE SIGMA FACTOR HI_1459-RELATED"/>
    <property type="match status" value="1"/>
</dbReference>
<sequence length="156" mass="18639">MVFEEIYELYWQRIFRLCMGYVNNTDLAQDLAQETFIIVWQQLPKFRNESSVGTWIFRIASNNCLRQIEKEKKFTKTDLPINLEEKKQESIEPQIQLLYQFISELPETDRIIISLELEEVKQAEIAHIVGLSESNIRVKIHRIKEKLTQKFKENGY</sequence>
<dbReference type="InterPro" id="IPR013324">
    <property type="entry name" value="RNA_pol_sigma_r3/r4-like"/>
</dbReference>
<dbReference type="InterPro" id="IPR013325">
    <property type="entry name" value="RNA_pol_sigma_r2"/>
</dbReference>
<dbReference type="GO" id="GO:0016987">
    <property type="term" value="F:sigma factor activity"/>
    <property type="evidence" value="ECO:0007669"/>
    <property type="project" value="UniProtKB-KW"/>
</dbReference>
<dbReference type="Gene3D" id="1.10.1740.10">
    <property type="match status" value="1"/>
</dbReference>
<reference evidence="9 10" key="1">
    <citation type="submission" date="2018-04" db="EMBL/GenBank/DDBJ databases">
        <title>Chryseobacterium oncorhynchi 701B-08T from rainbow trout, and Chryseobacterium viscerum 687B-08T from diseased fish.</title>
        <authorList>
            <person name="Jeong J.-J."/>
            <person name="Lee Y.J."/>
            <person name="Pathiraja D."/>
            <person name="Park B."/>
            <person name="Choi I.-G."/>
            <person name="Kim K.D."/>
        </authorList>
    </citation>
    <scope>NUCLEOTIDE SEQUENCE [LARGE SCALE GENOMIC DNA]</scope>
    <source>
        <strain evidence="9 10">687B-08</strain>
    </source>
</reference>
<dbReference type="InterPro" id="IPR039425">
    <property type="entry name" value="RNA_pol_sigma-70-like"/>
</dbReference>
<evidence type="ECO:0000256" key="3">
    <source>
        <dbReference type="ARBA" id="ARBA00023082"/>
    </source>
</evidence>
<evidence type="ECO:0000256" key="2">
    <source>
        <dbReference type="ARBA" id="ARBA00023015"/>
    </source>
</evidence>
<name>A0A316WCH0_9FLAO</name>
<evidence type="ECO:0000256" key="4">
    <source>
        <dbReference type="ARBA" id="ARBA00023125"/>
    </source>
</evidence>
<evidence type="ECO:0000313" key="10">
    <source>
        <dbReference type="Proteomes" id="UP000236413"/>
    </source>
</evidence>
<dbReference type="NCBIfam" id="TIGR02937">
    <property type="entry name" value="sigma70-ECF"/>
    <property type="match status" value="1"/>
</dbReference>
<gene>
    <name evidence="9" type="ORF">C1634_020960</name>
</gene>
<dbReference type="InterPro" id="IPR000838">
    <property type="entry name" value="RNA_pol_sigma70_ECF_CS"/>
</dbReference>
<evidence type="ECO:0000313" key="9">
    <source>
        <dbReference type="EMBL" id="PWN59074.1"/>
    </source>
</evidence>
<dbReference type="InterPro" id="IPR007627">
    <property type="entry name" value="RNA_pol_sigma70_r2"/>
</dbReference>
<evidence type="ECO:0000256" key="5">
    <source>
        <dbReference type="ARBA" id="ARBA00023163"/>
    </source>
</evidence>
<comment type="similarity">
    <text evidence="1 6">Belongs to the sigma-70 factor family. ECF subfamily.</text>
</comment>
<evidence type="ECO:0000259" key="7">
    <source>
        <dbReference type="Pfam" id="PF04542"/>
    </source>
</evidence>
<dbReference type="Pfam" id="PF08281">
    <property type="entry name" value="Sigma70_r4_2"/>
    <property type="match status" value="1"/>
</dbReference>
<dbReference type="SUPFAM" id="SSF88659">
    <property type="entry name" value="Sigma3 and sigma4 domains of RNA polymerase sigma factors"/>
    <property type="match status" value="1"/>
</dbReference>
<dbReference type="Gene3D" id="1.10.10.10">
    <property type="entry name" value="Winged helix-like DNA-binding domain superfamily/Winged helix DNA-binding domain"/>
    <property type="match status" value="1"/>
</dbReference>